<comment type="catalytic activity">
    <reaction evidence="15 17">
        <text>N-acetyl-alpha-D-glucosamine 1-phosphate + UTP + H(+) = UDP-N-acetyl-alpha-D-glucosamine + diphosphate</text>
        <dbReference type="Rhea" id="RHEA:13509"/>
        <dbReference type="ChEBI" id="CHEBI:15378"/>
        <dbReference type="ChEBI" id="CHEBI:33019"/>
        <dbReference type="ChEBI" id="CHEBI:46398"/>
        <dbReference type="ChEBI" id="CHEBI:57705"/>
        <dbReference type="ChEBI" id="CHEBI:57776"/>
        <dbReference type="EC" id="2.7.7.23"/>
    </reaction>
</comment>
<dbReference type="PANTHER" id="PTHR43584">
    <property type="entry name" value="NUCLEOTIDYL TRANSFERASE"/>
    <property type="match status" value="1"/>
</dbReference>
<dbReference type="NCBIfam" id="NF010932">
    <property type="entry name" value="PRK14352.1"/>
    <property type="match status" value="1"/>
</dbReference>
<keyword evidence="6 17" id="KW-0479">Metal-binding</keyword>
<evidence type="ECO:0000256" key="16">
    <source>
        <dbReference type="ARBA" id="ARBA00049628"/>
    </source>
</evidence>
<dbReference type="GO" id="GO:0071555">
    <property type="term" value="P:cell wall organization"/>
    <property type="evidence" value="ECO:0007669"/>
    <property type="project" value="UniProtKB-KW"/>
</dbReference>
<gene>
    <name evidence="17" type="primary">glmU</name>
    <name evidence="20" type="ORF">ATL41_2262</name>
</gene>
<dbReference type="GO" id="GO:0003977">
    <property type="term" value="F:UDP-N-acetylglucosamine diphosphorylase activity"/>
    <property type="evidence" value="ECO:0007669"/>
    <property type="project" value="UniProtKB-UniRule"/>
</dbReference>
<comment type="caution">
    <text evidence="17">Lacks conserved residue(s) required for the propagation of feature annotation.</text>
</comment>
<keyword evidence="11 17" id="KW-0511">Multifunctional enzyme</keyword>
<evidence type="ECO:0000313" key="21">
    <source>
        <dbReference type="Proteomes" id="UP000221394"/>
    </source>
</evidence>
<dbReference type="InterPro" id="IPR011004">
    <property type="entry name" value="Trimer_LpxA-like_sf"/>
</dbReference>
<evidence type="ECO:0000256" key="18">
    <source>
        <dbReference type="SAM" id="MobiDB-lite"/>
    </source>
</evidence>
<feature type="region of interest" description="Linker" evidence="17">
    <location>
        <begin position="262"/>
        <end position="282"/>
    </location>
</feature>
<feature type="binding site" evidence="17">
    <location>
        <position position="382"/>
    </location>
    <ligand>
        <name>UDP-N-acetyl-alpha-D-glucosamine</name>
        <dbReference type="ChEBI" id="CHEBI:57705"/>
    </ligand>
</feature>
<dbReference type="InterPro" id="IPR029044">
    <property type="entry name" value="Nucleotide-diphossugar_trans"/>
</dbReference>
<dbReference type="InterPro" id="IPR005882">
    <property type="entry name" value="Bifunctional_GlmU"/>
</dbReference>
<sequence length="540" mass="55394">MTTAVSNARPAAVVVLAAGQGTRMRSATPKVLHALAGRTILGHALAAATSLDPERVAVVVRHEREAVAAEALARVPGALVVDQDEIPGTGRAVQCALASLDAAVQAAAAATGELEPGAAGPLGVDGPVVVLAGDAPLIDAETLADLLTQHTSGQHAVTVLTAVVDDATGYGRILRDADGDVAGIVEHKDATDEQREVREINSSMYVFDAAVLRSALGRLGQDNAQGEVYLTDVLAIAKADGGRVRAVQAGSAMTVEGVNDRAQLAVLRAELNRRVLERHMLAGVTIVDPGTTWVDVDVEIGQDATILPGTQLLGATTIGSGSTIGPDTTLQDVEVGEHATIVRTHGSLSQIADGASVGPFAYLRPGTRLGTDGKIGTFVETKNASIGEGSKVPHLTYVGDATIGEHTNIGAGSIFVNYDGVNKHRTTVGAYARTGANNKFVAPVSIGDGAYTGAGAVILQDVPPGALAVSNAPQRTIDGWVARRRPGTESAQAAELALAAQDETATLAPQARHERLQAATPGEPLTPRSDHTPHEGDSAR</sequence>
<dbReference type="Gene3D" id="3.90.550.10">
    <property type="entry name" value="Spore Coat Polysaccharide Biosynthesis Protein SpsA, Chain A"/>
    <property type="match status" value="1"/>
</dbReference>
<feature type="binding site" evidence="17">
    <location>
        <begin position="88"/>
        <end position="89"/>
    </location>
    <ligand>
        <name>UDP-N-acetyl-alpha-D-glucosamine</name>
        <dbReference type="ChEBI" id="CHEBI:57705"/>
    </ligand>
</feature>
<feature type="binding site" evidence="17">
    <location>
        <position position="364"/>
    </location>
    <ligand>
        <name>UDP-N-acetyl-alpha-D-glucosamine</name>
        <dbReference type="ChEBI" id="CHEBI:57705"/>
    </ligand>
</feature>
<feature type="compositionally biased region" description="Basic and acidic residues" evidence="18">
    <location>
        <begin position="528"/>
        <end position="540"/>
    </location>
</feature>
<feature type="binding site" evidence="17">
    <location>
        <begin position="16"/>
        <end position="19"/>
    </location>
    <ligand>
        <name>UDP-N-acetyl-alpha-D-glucosamine</name>
        <dbReference type="ChEBI" id="CHEBI:57705"/>
    </ligand>
</feature>
<dbReference type="GO" id="GO:0016020">
    <property type="term" value="C:membrane"/>
    <property type="evidence" value="ECO:0007669"/>
    <property type="project" value="GOC"/>
</dbReference>
<evidence type="ECO:0000256" key="8">
    <source>
        <dbReference type="ARBA" id="ARBA00022842"/>
    </source>
</evidence>
<evidence type="ECO:0000256" key="10">
    <source>
        <dbReference type="ARBA" id="ARBA00022984"/>
    </source>
</evidence>
<feature type="binding site" evidence="17">
    <location>
        <position position="411"/>
    </location>
    <ligand>
        <name>acetyl-CoA</name>
        <dbReference type="ChEBI" id="CHEBI:57288"/>
    </ligand>
</feature>
<keyword evidence="3 17" id="KW-0963">Cytoplasm</keyword>
<evidence type="ECO:0000256" key="3">
    <source>
        <dbReference type="ARBA" id="ARBA00022490"/>
    </source>
</evidence>
<feature type="region of interest" description="Disordered" evidence="18">
    <location>
        <begin position="509"/>
        <end position="540"/>
    </location>
</feature>
<evidence type="ECO:0000256" key="11">
    <source>
        <dbReference type="ARBA" id="ARBA00023268"/>
    </source>
</evidence>
<comment type="pathway">
    <text evidence="17">Bacterial outer membrane biogenesis; LPS lipid A biosynthesis.</text>
</comment>
<feature type="binding site" evidence="17">
    <location>
        <position position="134"/>
    </location>
    <ligand>
        <name>Mg(2+)</name>
        <dbReference type="ChEBI" id="CHEBI:18420"/>
    </ligand>
</feature>
<organism evidence="20 21">
    <name type="scientific">Flavimobilis soli</name>
    <dbReference type="NCBI Taxonomy" id="442709"/>
    <lineage>
        <taxon>Bacteria</taxon>
        <taxon>Bacillati</taxon>
        <taxon>Actinomycetota</taxon>
        <taxon>Actinomycetes</taxon>
        <taxon>Micrococcales</taxon>
        <taxon>Jonesiaceae</taxon>
        <taxon>Flavimobilis</taxon>
    </lineage>
</organism>
<keyword evidence="12 17" id="KW-0012">Acyltransferase</keyword>
<dbReference type="GO" id="GO:0006048">
    <property type="term" value="P:UDP-N-acetylglucosamine biosynthetic process"/>
    <property type="evidence" value="ECO:0007669"/>
    <property type="project" value="UniProtKB-UniPathway"/>
</dbReference>
<keyword evidence="5 17" id="KW-0548">Nucleotidyltransferase</keyword>
<comment type="pathway">
    <text evidence="17">Nucleotide-sugar biosynthesis; UDP-N-acetyl-alpha-D-glucosamine biosynthesis; UDP-N-acetyl-alpha-D-glucosamine from N-acetyl-alpha-D-glucosamine 1-phosphate: step 1/1.</text>
</comment>
<dbReference type="AlphaFoldDB" id="A0A2A9EFV2"/>
<protein>
    <recommendedName>
        <fullName evidence="17">Bifunctional protein GlmU</fullName>
    </recommendedName>
    <domain>
        <recommendedName>
            <fullName evidence="17">UDP-N-acetylglucosamine pyrophosphorylase</fullName>
            <ecNumber evidence="17">2.7.7.23</ecNumber>
        </recommendedName>
        <alternativeName>
            <fullName evidence="17">N-acetylglucosamine-1-phosphate uridyltransferase</fullName>
        </alternativeName>
    </domain>
    <domain>
        <recommendedName>
            <fullName evidence="17">Glucosamine-1-phosphate N-acetyltransferase</fullName>
            <ecNumber evidence="17">2.3.1.157</ecNumber>
        </recommendedName>
    </domain>
</protein>
<evidence type="ECO:0000256" key="6">
    <source>
        <dbReference type="ARBA" id="ARBA00022723"/>
    </source>
</evidence>
<dbReference type="InterPro" id="IPR025877">
    <property type="entry name" value="MobA-like_NTP_Trfase"/>
</dbReference>
<feature type="binding site" evidence="17">
    <location>
        <position position="259"/>
    </location>
    <ligand>
        <name>Mg(2+)</name>
        <dbReference type="ChEBI" id="CHEBI:18420"/>
    </ligand>
</feature>
<evidence type="ECO:0000256" key="12">
    <source>
        <dbReference type="ARBA" id="ARBA00023315"/>
    </source>
</evidence>
<evidence type="ECO:0000256" key="5">
    <source>
        <dbReference type="ARBA" id="ARBA00022695"/>
    </source>
</evidence>
<comment type="subunit">
    <text evidence="17">Homotrimer.</text>
</comment>
<dbReference type="Proteomes" id="UP000221394">
    <property type="component" value="Unassembled WGS sequence"/>
</dbReference>
<feature type="binding site" evidence="17">
    <location>
        <position position="171"/>
    </location>
    <ligand>
        <name>UDP-N-acetyl-alpha-D-glucosamine</name>
        <dbReference type="ChEBI" id="CHEBI:57705"/>
    </ligand>
</feature>
<dbReference type="CDD" id="cd03353">
    <property type="entry name" value="LbH_GlmU_C"/>
    <property type="match status" value="1"/>
</dbReference>
<evidence type="ECO:0000313" key="20">
    <source>
        <dbReference type="EMBL" id="PFG37496.1"/>
    </source>
</evidence>
<keyword evidence="10 17" id="KW-0573">Peptidoglycan synthesis</keyword>
<dbReference type="SUPFAM" id="SSF51161">
    <property type="entry name" value="Trimeric LpxA-like enzymes"/>
    <property type="match status" value="1"/>
</dbReference>
<evidence type="ECO:0000259" key="19">
    <source>
        <dbReference type="Pfam" id="PF12804"/>
    </source>
</evidence>
<feature type="binding site" evidence="17">
    <location>
        <position position="397"/>
    </location>
    <ligand>
        <name>UDP-N-acetyl-alpha-D-glucosamine</name>
        <dbReference type="ChEBI" id="CHEBI:57705"/>
    </ligand>
</feature>
<feature type="binding site" evidence="17">
    <location>
        <position position="259"/>
    </location>
    <ligand>
        <name>UDP-N-acetyl-alpha-D-glucosamine</name>
        <dbReference type="ChEBI" id="CHEBI:57705"/>
    </ligand>
</feature>
<comment type="function">
    <text evidence="16 17">Catalyzes the last two sequential reactions in the de novo biosynthetic pathway for UDP-N-acetylglucosamine (UDP-GlcNAc). The C-terminal domain catalyzes the transfer of acetyl group from acetyl coenzyme A to glucosamine-1-phosphate (GlcN-1-P) to produce N-acetylglucosamine-1-phosphate (GlcNAc-1-P), which is converted into UDP-GlcNAc by the transfer of uridine 5-monophosphate (from uridine 5-triphosphate), a reaction catalyzed by the N-terminal domain.</text>
</comment>
<feature type="region of interest" description="Pyrophosphorylase" evidence="17">
    <location>
        <begin position="1"/>
        <end position="261"/>
    </location>
</feature>
<keyword evidence="7 17" id="KW-0677">Repeat</keyword>
<keyword evidence="4 17" id="KW-0808">Transferase</keyword>
<evidence type="ECO:0000256" key="17">
    <source>
        <dbReference type="HAMAP-Rule" id="MF_01631"/>
    </source>
</evidence>
<evidence type="ECO:0000256" key="2">
    <source>
        <dbReference type="ARBA" id="ARBA00007947"/>
    </source>
</evidence>
<evidence type="ECO:0000256" key="15">
    <source>
        <dbReference type="ARBA" id="ARBA00048493"/>
    </source>
</evidence>
<dbReference type="GO" id="GO:0019134">
    <property type="term" value="F:glucosamine-1-phosphate N-acetyltransferase activity"/>
    <property type="evidence" value="ECO:0007669"/>
    <property type="project" value="UniProtKB-UniRule"/>
</dbReference>
<feature type="domain" description="MobA-like NTP transferase" evidence="19">
    <location>
        <begin position="13"/>
        <end position="161"/>
    </location>
</feature>
<dbReference type="InterPro" id="IPR038009">
    <property type="entry name" value="GlmU_C_LbH"/>
</dbReference>
<feature type="binding site" evidence="17">
    <location>
        <position position="454"/>
    </location>
    <ligand>
        <name>acetyl-CoA</name>
        <dbReference type="ChEBI" id="CHEBI:57288"/>
    </ligand>
</feature>
<dbReference type="Gene3D" id="2.160.10.10">
    <property type="entry name" value="Hexapeptide repeat proteins"/>
    <property type="match status" value="1"/>
</dbReference>
<feature type="region of interest" description="N-acetyltransferase" evidence="17">
    <location>
        <begin position="283"/>
        <end position="540"/>
    </location>
</feature>
<accession>A0A2A9EFV2</accession>
<dbReference type="GO" id="GO:0009245">
    <property type="term" value="P:lipid A biosynthetic process"/>
    <property type="evidence" value="ECO:0007669"/>
    <property type="project" value="UniProtKB-UniRule"/>
</dbReference>
<reference evidence="20 21" key="1">
    <citation type="submission" date="2017-10" db="EMBL/GenBank/DDBJ databases">
        <title>Sequencing the genomes of 1000 actinobacteria strains.</title>
        <authorList>
            <person name="Klenk H.-P."/>
        </authorList>
    </citation>
    <scope>NUCLEOTIDE SEQUENCE [LARGE SCALE GENOMIC DNA]</scope>
    <source>
        <strain evidence="20 21">DSM 21574</strain>
    </source>
</reference>
<dbReference type="EC" id="2.7.7.23" evidence="17"/>
<comment type="similarity">
    <text evidence="2 17">In the N-terminal section; belongs to the N-acetylglucosamine-1-phosphate uridyltransferase family.</text>
</comment>
<dbReference type="GO" id="GO:0005737">
    <property type="term" value="C:cytoplasm"/>
    <property type="evidence" value="ECO:0007669"/>
    <property type="project" value="UniProtKB-SubCell"/>
</dbReference>
<evidence type="ECO:0000256" key="1">
    <source>
        <dbReference type="ARBA" id="ARBA00007707"/>
    </source>
</evidence>
<evidence type="ECO:0000256" key="13">
    <source>
        <dbReference type="ARBA" id="ARBA00023316"/>
    </source>
</evidence>
<comment type="pathway">
    <text evidence="17">Nucleotide-sugar biosynthesis; UDP-N-acetyl-alpha-D-glucosamine biosynthesis; N-acetyl-alpha-D-glucosamine 1-phosphate from alpha-D-glucosamine 6-phosphate (route II): step 2/2.</text>
</comment>
<dbReference type="InterPro" id="IPR050065">
    <property type="entry name" value="GlmU-like"/>
</dbReference>
<proteinExistence type="inferred from homology"/>
<feature type="binding site" evidence="17">
    <location>
        <position position="408"/>
    </location>
    <ligand>
        <name>UDP-N-acetyl-alpha-D-glucosamine</name>
        <dbReference type="ChEBI" id="CHEBI:57705"/>
    </ligand>
</feature>
<feature type="active site" description="Proton acceptor" evidence="17">
    <location>
        <position position="394"/>
    </location>
</feature>
<dbReference type="UniPathway" id="UPA00113">
    <property type="reaction ID" value="UER00532"/>
</dbReference>
<evidence type="ECO:0000256" key="14">
    <source>
        <dbReference type="ARBA" id="ARBA00048247"/>
    </source>
</evidence>
<comment type="subcellular location">
    <subcellularLocation>
        <location evidence="17">Cytoplasm</location>
    </subcellularLocation>
</comment>
<comment type="caution">
    <text evidence="20">The sequence shown here is derived from an EMBL/GenBank/DDBJ whole genome shotgun (WGS) entry which is preliminary data.</text>
</comment>
<feature type="binding site" evidence="17">
    <location>
        <position position="30"/>
    </location>
    <ligand>
        <name>UDP-N-acetyl-alpha-D-glucosamine</name>
        <dbReference type="ChEBI" id="CHEBI:57705"/>
    </ligand>
</feature>
<keyword evidence="8 17" id="KW-0460">Magnesium</keyword>
<keyword evidence="13 17" id="KW-0961">Cell wall biogenesis/degradation</keyword>
<dbReference type="GO" id="GO:0008360">
    <property type="term" value="P:regulation of cell shape"/>
    <property type="evidence" value="ECO:0007669"/>
    <property type="project" value="UniProtKB-KW"/>
</dbReference>
<comment type="similarity">
    <text evidence="1 17">In the C-terminal section; belongs to the transferase hexapeptide repeat family.</text>
</comment>
<dbReference type="Pfam" id="PF12804">
    <property type="entry name" value="NTP_transf_3"/>
    <property type="match status" value="1"/>
</dbReference>
<dbReference type="PANTHER" id="PTHR43584:SF3">
    <property type="entry name" value="BIFUNCTIONAL PROTEIN GLMU"/>
    <property type="match status" value="1"/>
</dbReference>
<evidence type="ECO:0000256" key="9">
    <source>
        <dbReference type="ARBA" id="ARBA00022960"/>
    </source>
</evidence>
<dbReference type="EMBL" id="PDJH01000001">
    <property type="protein sequence ID" value="PFG37496.1"/>
    <property type="molecule type" value="Genomic_DNA"/>
</dbReference>
<dbReference type="GO" id="GO:0000287">
    <property type="term" value="F:magnesium ion binding"/>
    <property type="evidence" value="ECO:0007669"/>
    <property type="project" value="UniProtKB-UniRule"/>
</dbReference>
<dbReference type="HAMAP" id="MF_01631">
    <property type="entry name" value="GlmU"/>
    <property type="match status" value="1"/>
</dbReference>
<feature type="binding site" evidence="17">
    <location>
        <begin position="417"/>
        <end position="418"/>
    </location>
    <ligand>
        <name>acetyl-CoA</name>
        <dbReference type="ChEBI" id="CHEBI:57288"/>
    </ligand>
</feature>
<feature type="binding site" evidence="17">
    <location>
        <position position="201"/>
    </location>
    <ligand>
        <name>UDP-N-acetyl-alpha-D-glucosamine</name>
        <dbReference type="ChEBI" id="CHEBI:57705"/>
    </ligand>
</feature>
<feature type="binding site" evidence="17">
    <location>
        <position position="186"/>
    </location>
    <ligand>
        <name>UDP-N-acetyl-alpha-D-glucosamine</name>
        <dbReference type="ChEBI" id="CHEBI:57705"/>
    </ligand>
</feature>
<keyword evidence="9 17" id="KW-0133">Cell shape</keyword>
<dbReference type="NCBIfam" id="TIGR01173">
    <property type="entry name" value="glmU"/>
    <property type="match status" value="1"/>
</dbReference>
<keyword evidence="21" id="KW-1185">Reference proteome</keyword>
<feature type="binding site" evidence="17">
    <location>
        <position position="83"/>
    </location>
    <ligand>
        <name>UDP-N-acetyl-alpha-D-glucosamine</name>
        <dbReference type="ChEBI" id="CHEBI:57705"/>
    </ligand>
</feature>
<dbReference type="GO" id="GO:0000902">
    <property type="term" value="P:cell morphogenesis"/>
    <property type="evidence" value="ECO:0007669"/>
    <property type="project" value="UniProtKB-UniRule"/>
</dbReference>
<dbReference type="GO" id="GO:0009252">
    <property type="term" value="P:peptidoglycan biosynthetic process"/>
    <property type="evidence" value="ECO:0007669"/>
    <property type="project" value="UniProtKB-UniRule"/>
</dbReference>
<dbReference type="CDD" id="cd02540">
    <property type="entry name" value="GT2_GlmU_N_bac"/>
    <property type="match status" value="1"/>
</dbReference>
<name>A0A2A9EFV2_9MICO</name>
<evidence type="ECO:0000256" key="4">
    <source>
        <dbReference type="ARBA" id="ARBA00022679"/>
    </source>
</evidence>
<dbReference type="UniPathway" id="UPA00973"/>
<dbReference type="SUPFAM" id="SSF53448">
    <property type="entry name" value="Nucleotide-diphospho-sugar transferases"/>
    <property type="match status" value="1"/>
</dbReference>
<comment type="catalytic activity">
    <reaction evidence="14 17">
        <text>alpha-D-glucosamine 1-phosphate + acetyl-CoA = N-acetyl-alpha-D-glucosamine 1-phosphate + CoA + H(+)</text>
        <dbReference type="Rhea" id="RHEA:13725"/>
        <dbReference type="ChEBI" id="CHEBI:15378"/>
        <dbReference type="ChEBI" id="CHEBI:57287"/>
        <dbReference type="ChEBI" id="CHEBI:57288"/>
        <dbReference type="ChEBI" id="CHEBI:57776"/>
        <dbReference type="ChEBI" id="CHEBI:58516"/>
        <dbReference type="EC" id="2.3.1.157"/>
    </reaction>
</comment>
<comment type="cofactor">
    <cofactor evidence="17">
        <name>Mg(2+)</name>
        <dbReference type="ChEBI" id="CHEBI:18420"/>
    </cofactor>
    <text evidence="17">Binds 1 Mg(2+) ion per subunit.</text>
</comment>
<dbReference type="EC" id="2.3.1.157" evidence="17"/>
<evidence type="ECO:0000256" key="7">
    <source>
        <dbReference type="ARBA" id="ARBA00022737"/>
    </source>
</evidence>